<reference evidence="2" key="1">
    <citation type="submission" date="2023-04" db="EMBL/GenBank/DDBJ databases">
        <title>Phytophthora lilii NBRC 32176.</title>
        <authorList>
            <person name="Ichikawa N."/>
            <person name="Sato H."/>
            <person name="Tonouchi N."/>
        </authorList>
    </citation>
    <scope>NUCLEOTIDE SEQUENCE</scope>
    <source>
        <strain evidence="2">NBRC 32176</strain>
    </source>
</reference>
<proteinExistence type="predicted"/>
<feature type="coiled-coil region" evidence="1">
    <location>
        <begin position="30"/>
        <end position="57"/>
    </location>
</feature>
<organism evidence="2 3">
    <name type="scientific">Phytophthora lilii</name>
    <dbReference type="NCBI Taxonomy" id="2077276"/>
    <lineage>
        <taxon>Eukaryota</taxon>
        <taxon>Sar</taxon>
        <taxon>Stramenopiles</taxon>
        <taxon>Oomycota</taxon>
        <taxon>Peronosporomycetes</taxon>
        <taxon>Peronosporales</taxon>
        <taxon>Peronosporaceae</taxon>
        <taxon>Phytophthora</taxon>
    </lineage>
</organism>
<dbReference type="AlphaFoldDB" id="A0A9W6TTI2"/>
<keyword evidence="3" id="KW-1185">Reference proteome</keyword>
<dbReference type="OrthoDB" id="62626at2759"/>
<keyword evidence="1" id="KW-0175">Coiled coil</keyword>
<protein>
    <submittedName>
        <fullName evidence="2">Unnamed protein product</fullName>
    </submittedName>
</protein>
<evidence type="ECO:0000313" key="3">
    <source>
        <dbReference type="Proteomes" id="UP001165083"/>
    </source>
</evidence>
<gene>
    <name evidence="2" type="ORF">Plil01_000720700</name>
</gene>
<sequence>MAQRLSAIEDAVVSVRSEIARGSEQQHTAIQNHAQKLDDLDEKLFALDKELLKLKLALPPTVKAQIPTSFRDQNSSSGATISTTRVGTAQGGDLGITLKLQELVTDVEAV</sequence>
<name>A0A9W6TTI2_9STRA</name>
<comment type="caution">
    <text evidence="2">The sequence shown here is derived from an EMBL/GenBank/DDBJ whole genome shotgun (WGS) entry which is preliminary data.</text>
</comment>
<evidence type="ECO:0000313" key="2">
    <source>
        <dbReference type="EMBL" id="GMF19025.1"/>
    </source>
</evidence>
<accession>A0A9W6TTI2</accession>
<dbReference type="EMBL" id="BSXW01000333">
    <property type="protein sequence ID" value="GMF19025.1"/>
    <property type="molecule type" value="Genomic_DNA"/>
</dbReference>
<dbReference type="Proteomes" id="UP001165083">
    <property type="component" value="Unassembled WGS sequence"/>
</dbReference>
<evidence type="ECO:0000256" key="1">
    <source>
        <dbReference type="SAM" id="Coils"/>
    </source>
</evidence>